<dbReference type="Proteomes" id="UP000004995">
    <property type="component" value="Unassembled WGS sequence"/>
</dbReference>
<dbReference type="AlphaFoldDB" id="K3YNM7"/>
<name>K3YNM7_SETIT</name>
<accession>K3YNM7</accession>
<dbReference type="EnsemblPlants" id="KQL00567">
    <property type="protein sequence ID" value="KQL00567"/>
    <property type="gene ID" value="SETIT_015869mg"/>
</dbReference>
<organism evidence="1 2">
    <name type="scientific">Setaria italica</name>
    <name type="common">Foxtail millet</name>
    <name type="synonym">Panicum italicum</name>
    <dbReference type="NCBI Taxonomy" id="4555"/>
    <lineage>
        <taxon>Eukaryota</taxon>
        <taxon>Viridiplantae</taxon>
        <taxon>Streptophyta</taxon>
        <taxon>Embryophyta</taxon>
        <taxon>Tracheophyta</taxon>
        <taxon>Spermatophyta</taxon>
        <taxon>Magnoliopsida</taxon>
        <taxon>Liliopsida</taxon>
        <taxon>Poales</taxon>
        <taxon>Poaceae</taxon>
        <taxon>PACMAD clade</taxon>
        <taxon>Panicoideae</taxon>
        <taxon>Panicodae</taxon>
        <taxon>Paniceae</taxon>
        <taxon>Cenchrinae</taxon>
        <taxon>Setaria</taxon>
    </lineage>
</organism>
<protein>
    <submittedName>
        <fullName evidence="1">Uncharacterized protein</fullName>
    </submittedName>
</protein>
<evidence type="ECO:0000313" key="1">
    <source>
        <dbReference type="EnsemblPlants" id="KQL00567"/>
    </source>
</evidence>
<sequence length="39" mass="4385">MNVLISVSFTARQCIISSSLANVPNKCHHRCFLNVENTH</sequence>
<proteinExistence type="predicted"/>
<evidence type="ECO:0000313" key="2">
    <source>
        <dbReference type="Proteomes" id="UP000004995"/>
    </source>
</evidence>
<dbReference type="EMBL" id="AGNK02003527">
    <property type="status" value="NOT_ANNOTATED_CDS"/>
    <property type="molecule type" value="Genomic_DNA"/>
</dbReference>
<reference evidence="2" key="1">
    <citation type="journal article" date="2012" name="Nat. Biotechnol.">
        <title>Reference genome sequence of the model plant Setaria.</title>
        <authorList>
            <person name="Bennetzen J.L."/>
            <person name="Schmutz J."/>
            <person name="Wang H."/>
            <person name="Percifield R."/>
            <person name="Hawkins J."/>
            <person name="Pontaroli A.C."/>
            <person name="Estep M."/>
            <person name="Feng L."/>
            <person name="Vaughn J.N."/>
            <person name="Grimwood J."/>
            <person name="Jenkins J."/>
            <person name="Barry K."/>
            <person name="Lindquist E."/>
            <person name="Hellsten U."/>
            <person name="Deshpande S."/>
            <person name="Wang X."/>
            <person name="Wu X."/>
            <person name="Mitros T."/>
            <person name="Triplett J."/>
            <person name="Yang X."/>
            <person name="Ye C.Y."/>
            <person name="Mauro-Herrera M."/>
            <person name="Wang L."/>
            <person name="Li P."/>
            <person name="Sharma M."/>
            <person name="Sharma R."/>
            <person name="Ronald P.C."/>
            <person name="Panaud O."/>
            <person name="Kellogg E.A."/>
            <person name="Brutnell T.P."/>
            <person name="Doust A.N."/>
            <person name="Tuskan G.A."/>
            <person name="Rokhsar D."/>
            <person name="Devos K.M."/>
        </authorList>
    </citation>
    <scope>NUCLEOTIDE SEQUENCE [LARGE SCALE GENOMIC DNA]</scope>
    <source>
        <strain evidence="2">cv. Yugu1</strain>
    </source>
</reference>
<dbReference type="HOGENOM" id="CLU_3320958_0_0_1"/>
<reference evidence="1" key="2">
    <citation type="submission" date="2018-08" db="UniProtKB">
        <authorList>
            <consortium name="EnsemblPlants"/>
        </authorList>
    </citation>
    <scope>IDENTIFICATION</scope>
    <source>
        <strain evidence="1">Yugu1</strain>
    </source>
</reference>
<dbReference type="InParanoid" id="K3YNM7"/>
<keyword evidence="2" id="KW-1185">Reference proteome</keyword>
<dbReference type="Gramene" id="KQL00567">
    <property type="protein sequence ID" value="KQL00567"/>
    <property type="gene ID" value="SETIT_015869mg"/>
</dbReference>